<dbReference type="PROSITE" id="PS50290">
    <property type="entry name" value="PI3_4_KINASE_3"/>
    <property type="match status" value="1"/>
</dbReference>
<dbReference type="PANTHER" id="PTHR45800:SF11">
    <property type="entry name" value="PHOSPHATIDYLINOSITOL 3-KINASE-RELATED PROTEIN KINASE"/>
    <property type="match status" value="1"/>
</dbReference>
<protein>
    <submittedName>
        <fullName evidence="7">Phosphatidylinositol 4-kinase gamma 4 (AtPI4Kgamma4) (PI-4Kgamma4) (PI4K gamma 4) (Ubiquitin-like domain kinase gamma 4) (UbDK gamma 4)</fullName>
    </submittedName>
</protein>
<evidence type="ECO:0000259" key="6">
    <source>
        <dbReference type="PROSITE" id="PS50290"/>
    </source>
</evidence>
<proteinExistence type="inferred from homology"/>
<dbReference type="PANTHER" id="PTHR45800">
    <property type="entry name" value="PHOSPHATIDYLINOSITOL 4-KINASE GAMMA"/>
    <property type="match status" value="1"/>
</dbReference>
<dbReference type="Pfam" id="PF00454">
    <property type="entry name" value="PI3_PI4_kinase"/>
    <property type="match status" value="1"/>
</dbReference>
<dbReference type="InterPro" id="IPR000403">
    <property type="entry name" value="PI3/4_kinase_cat_dom"/>
</dbReference>
<keyword evidence="3" id="KW-0547">Nucleotide-binding</keyword>
<reference evidence="7 8" key="1">
    <citation type="submission" date="2024-02" db="EMBL/GenBank/DDBJ databases">
        <authorList>
            <person name="Chen Y."/>
            <person name="Shah S."/>
            <person name="Dougan E. K."/>
            <person name="Thang M."/>
            <person name="Chan C."/>
        </authorList>
    </citation>
    <scope>NUCLEOTIDE SEQUENCE [LARGE SCALE GENOMIC DNA]</scope>
</reference>
<keyword evidence="8" id="KW-1185">Reference proteome</keyword>
<sequence length="292" mass="31667">RIPRAVFSASELSEQLARVDTSQAERAPNGTGGVYFVGADAESRVVFKPAAEENETTHGEGFLKEFAAYAVDSQHAGVPETLISILDVQNEGPRLGAVQTYLAHHEDAEDLGPNLFDTDDVHRIGILDIRIANCDRHSGNLLRHRETGRLRPIDHGTSFPSALLGGLADISSEVFSYPQARQPFSAANLQMIEDIDIDQDLEKVNLIGLDEGAQLTMYMTATILKLGASHGLTLHDIGALVQRQGDRSKPSVLEQVFAQAVTETAAPQSPAESRDFFEAFEACALERIASSM</sequence>
<organism evidence="7 8">
    <name type="scientific">Durusdinium trenchii</name>
    <dbReference type="NCBI Taxonomy" id="1381693"/>
    <lineage>
        <taxon>Eukaryota</taxon>
        <taxon>Sar</taxon>
        <taxon>Alveolata</taxon>
        <taxon>Dinophyceae</taxon>
        <taxon>Suessiales</taxon>
        <taxon>Symbiodiniaceae</taxon>
        <taxon>Durusdinium</taxon>
    </lineage>
</organism>
<evidence type="ECO:0000256" key="5">
    <source>
        <dbReference type="ARBA" id="ARBA00022840"/>
    </source>
</evidence>
<keyword evidence="5" id="KW-0067">ATP-binding</keyword>
<accession>A0ABP0I3I0</accession>
<name>A0ABP0I3I0_9DINO</name>
<evidence type="ECO:0000256" key="4">
    <source>
        <dbReference type="ARBA" id="ARBA00022777"/>
    </source>
</evidence>
<evidence type="ECO:0000313" key="7">
    <source>
        <dbReference type="EMBL" id="CAK8995855.1"/>
    </source>
</evidence>
<feature type="domain" description="PI3K/PI4K catalytic" evidence="6">
    <location>
        <begin position="1"/>
        <end position="273"/>
    </location>
</feature>
<feature type="non-terminal residue" evidence="7">
    <location>
        <position position="1"/>
    </location>
</feature>
<dbReference type="Proteomes" id="UP001642464">
    <property type="component" value="Unassembled WGS sequence"/>
</dbReference>
<dbReference type="InterPro" id="IPR044571">
    <property type="entry name" value="P4KG1-8"/>
</dbReference>
<evidence type="ECO:0000256" key="2">
    <source>
        <dbReference type="ARBA" id="ARBA00022679"/>
    </source>
</evidence>
<keyword evidence="2" id="KW-0808">Transferase</keyword>
<comment type="caution">
    <text evidence="7">The sequence shown here is derived from an EMBL/GenBank/DDBJ whole genome shotgun (WGS) entry which is preliminary data.</text>
</comment>
<evidence type="ECO:0000256" key="1">
    <source>
        <dbReference type="ARBA" id="ARBA00008941"/>
    </source>
</evidence>
<evidence type="ECO:0000256" key="3">
    <source>
        <dbReference type="ARBA" id="ARBA00022741"/>
    </source>
</evidence>
<evidence type="ECO:0000313" key="8">
    <source>
        <dbReference type="Proteomes" id="UP001642464"/>
    </source>
</evidence>
<comment type="similarity">
    <text evidence="1">Belongs to the PI3/PI4-kinase family. Type II PI4K subfamily.</text>
</comment>
<keyword evidence="4" id="KW-0418">Kinase</keyword>
<gene>
    <name evidence="7" type="ORF">SCF082_LOCUS4539</name>
</gene>
<dbReference type="EMBL" id="CAXAMM010002347">
    <property type="protein sequence ID" value="CAK8995855.1"/>
    <property type="molecule type" value="Genomic_DNA"/>
</dbReference>